<reference evidence="1 2" key="1">
    <citation type="journal article" date="2022" name="Plant J.">
        <title>Chromosome-level genome of Camellia lanceoleosa provides a valuable resource for understanding genome evolution and self-incompatibility.</title>
        <authorList>
            <person name="Gong W."/>
            <person name="Xiao S."/>
            <person name="Wang L."/>
            <person name="Liao Z."/>
            <person name="Chang Y."/>
            <person name="Mo W."/>
            <person name="Hu G."/>
            <person name="Li W."/>
            <person name="Zhao G."/>
            <person name="Zhu H."/>
            <person name="Hu X."/>
            <person name="Ji K."/>
            <person name="Xiang X."/>
            <person name="Song Q."/>
            <person name="Yuan D."/>
            <person name="Jin S."/>
            <person name="Zhang L."/>
        </authorList>
    </citation>
    <scope>NUCLEOTIDE SEQUENCE [LARGE SCALE GENOMIC DNA]</scope>
    <source>
        <strain evidence="1">SQ_2022a</strain>
    </source>
</reference>
<evidence type="ECO:0000313" key="1">
    <source>
        <dbReference type="EMBL" id="KAI8032854.1"/>
    </source>
</evidence>
<sequence>MLGGGSYRSRSLSRGSGSILYFPFFRNSKQFISSKSELLFVNSTGRAMDHSSGEDTDISESEIEEYEDKAYEKLKSGSHQVKLSDEMFSCPYCPKIRKRYKELLQHATSVGNCNSQKRSARDKANHIALVKYLEKDLGVGPGSGPSQPVTESDALADCDRDEMFVWPWIGIVVNLQTEWKDGRYVGQSGSKLRDQLIRRGFNPIRVHPLWNFRGHSGSAVVEFNKDWSGFNNAMSFEKAYEADHHGKKDWNAASKDRGSDLYAWVARADDYNSTGIIGEHLRKTGDLRTISDLMAEEAQKTSKLVSNLTNLIEVKNRNLVEMESKFSETSNSLNKLMEEKDRLHQSYNEEIKKIQLSAREHFQKIFNDHEKLKLQLESQKGELELRGKELEKRDVQSENERRKLSEEIEKNAIKNSSLQMAAMEQQKADENVLKLAEDQKKQKEDLHTRIIQLEKQLDAKQALELEIEQLRGTLNVMNHMVDDGDLEVLKKVEGMHKMLREKEGDFDDLEALNQTLIVKERLSNDELQEARKELINGLKEMPKIDNIGVKRMGELDNKPFHEAMKRKYSAAEAEERAMELCSLWDEYLRDPEWHPFKVVTVNGKSQGVIDTEDEKLKGMKNEFGEEVYDAVTMALTEINEYNPSGRYITSELWNYFKGRKATLQEGVAVLLNFKGKLGFGFTHKEKNTTQKNNLKYPSLSPIRHLQFFQLKMENEIIEELRRARSLVMSLAKDVDVKNQRLWEMECKCDETSTTLGRMISEKDKLHQAFAEEMRKMEFIGLQNEKLKHELECQMRNMHFMRLENEKLKQDLVHQRQELEQQTKELEKQKAQVDLEHKNLLAEKEKLKTQNLIEDDYSLNVQIDALKEELAEKVDDMHDMETLNQTLILREHMSNVELQEARKKLINVLPDVLDTTTIGIKRMGEVDQKPFQDVCLQRFSDEDWGVKSMEQSSLWQEKVKDSSWQPFRQMTKDGKLQKVRGLMPAFGHAMRLIHIYKNECLNRVGSKCSDLLPVDRFERLEKALLKTQNLIEDDYSLNVQIDALKEELAEKVDDMHDMETLNQTLILREHMSNVELQEARKKLINVLPDVLDTTTIGIKRMGEVDQKPFQDVCLQRFSDEDWEVKSMEQSSLWQEKVKDSSWQPFRQMTKDGKLQKVRGLMPAFGYAMRLIHIYKNECLNRVGSKCSDMRMWKLNNEHSLKLVRTVVDEVCEAALELCKKKNITLLVCRKSTADN</sequence>
<accession>A0ACC0J5H4</accession>
<comment type="caution">
    <text evidence="1">The sequence shown here is derived from an EMBL/GenBank/DDBJ whole genome shotgun (WGS) entry which is preliminary data.</text>
</comment>
<organism evidence="1 2">
    <name type="scientific">Camellia lanceoleosa</name>
    <dbReference type="NCBI Taxonomy" id="1840588"/>
    <lineage>
        <taxon>Eukaryota</taxon>
        <taxon>Viridiplantae</taxon>
        <taxon>Streptophyta</taxon>
        <taxon>Embryophyta</taxon>
        <taxon>Tracheophyta</taxon>
        <taxon>Spermatophyta</taxon>
        <taxon>Magnoliopsida</taxon>
        <taxon>eudicotyledons</taxon>
        <taxon>Gunneridae</taxon>
        <taxon>Pentapetalae</taxon>
        <taxon>asterids</taxon>
        <taxon>Ericales</taxon>
        <taxon>Theaceae</taxon>
        <taxon>Camellia</taxon>
    </lineage>
</organism>
<evidence type="ECO:0000313" key="2">
    <source>
        <dbReference type="Proteomes" id="UP001060215"/>
    </source>
</evidence>
<gene>
    <name evidence="1" type="ORF">LOK49_LG01G00739</name>
</gene>
<protein>
    <submittedName>
        <fullName evidence="1">Protein INVOLVED IN DE NOVO 2</fullName>
    </submittedName>
</protein>
<name>A0ACC0J5H4_9ERIC</name>
<dbReference type="EMBL" id="CM045758">
    <property type="protein sequence ID" value="KAI8032854.1"/>
    <property type="molecule type" value="Genomic_DNA"/>
</dbReference>
<dbReference type="Proteomes" id="UP001060215">
    <property type="component" value="Chromosome 1"/>
</dbReference>
<proteinExistence type="predicted"/>
<keyword evidence="2" id="KW-1185">Reference proteome</keyword>